<dbReference type="Proteomes" id="UP000436858">
    <property type="component" value="Unassembled WGS sequence"/>
</dbReference>
<dbReference type="Proteomes" id="UP000460317">
    <property type="component" value="Unassembled WGS sequence"/>
</dbReference>
<reference evidence="7 8" key="2">
    <citation type="journal article" date="2019" name="Nat. Med.">
        <title>A library of human gut bacterial isolates paired with longitudinal multiomics data enables mechanistic microbiome research.</title>
        <authorList>
            <person name="Poyet M."/>
            <person name="Groussin M."/>
            <person name="Gibbons S.M."/>
            <person name="Avila-Pacheco J."/>
            <person name="Jiang X."/>
            <person name="Kearney S.M."/>
            <person name="Perrotta A.R."/>
            <person name="Berdy B."/>
            <person name="Zhao S."/>
            <person name="Lieberman T.D."/>
            <person name="Swanson P.K."/>
            <person name="Smith M."/>
            <person name="Roesemann S."/>
            <person name="Alexander J.E."/>
            <person name="Rich S.A."/>
            <person name="Livny J."/>
            <person name="Vlamakis H."/>
            <person name="Clish C."/>
            <person name="Bullock K."/>
            <person name="Deik A."/>
            <person name="Scott J."/>
            <person name="Pierce K.A."/>
            <person name="Xavier R.J."/>
            <person name="Alm E.J."/>
        </authorList>
    </citation>
    <scope>NUCLEOTIDE SEQUENCE [LARGE SCALE GENOMIC DNA]</scope>
    <source>
        <strain evidence="4 10">BIOML-A156</strain>
        <strain evidence="1 7">BIOML-A160</strain>
        <strain evidence="3 8">BIOML-A162</strain>
        <strain evidence="2 9">BIOML-A165</strain>
    </source>
</reference>
<evidence type="ECO:0000313" key="1">
    <source>
        <dbReference type="EMBL" id="KAB4449692.1"/>
    </source>
</evidence>
<evidence type="ECO:0000313" key="5">
    <source>
        <dbReference type="EMBL" id="RHL56428.1"/>
    </source>
</evidence>
<accession>C6IUQ2</accession>
<dbReference type="EMBL" id="WCRW01000045">
    <property type="protein sequence ID" value="KAB4449692.1"/>
    <property type="molecule type" value="Genomic_DNA"/>
</dbReference>
<organism evidence="4 10">
    <name type="scientific">Bacteroides thetaiotaomicron</name>
    <dbReference type="NCBI Taxonomy" id="818"/>
    <lineage>
        <taxon>Bacteria</taxon>
        <taxon>Pseudomonadati</taxon>
        <taxon>Bacteroidota</taxon>
        <taxon>Bacteroidia</taxon>
        <taxon>Bacteroidales</taxon>
        <taxon>Bacteroidaceae</taxon>
        <taxon>Bacteroides</taxon>
    </lineage>
</organism>
<gene>
    <name evidence="5" type="ORF">DW011_17070</name>
    <name evidence="4" type="ORF">GAN59_00030</name>
    <name evidence="1" type="ORF">GAN75_27335</name>
    <name evidence="3" type="ORF">GAN91_21820</name>
    <name evidence="2" type="ORF">GAN93_01105</name>
</gene>
<proteinExistence type="predicted"/>
<dbReference type="Proteomes" id="UP000488521">
    <property type="component" value="Unassembled WGS sequence"/>
</dbReference>
<evidence type="ECO:0000313" key="3">
    <source>
        <dbReference type="EMBL" id="KAB4476080.1"/>
    </source>
</evidence>
<accession>A0A0P0EPU9</accession>
<evidence type="ECO:0000313" key="4">
    <source>
        <dbReference type="EMBL" id="KAB4478957.1"/>
    </source>
</evidence>
<dbReference type="KEGG" id="btho:Btheta7330_00407"/>
<dbReference type="EMBL" id="WCSB01000001">
    <property type="protein sequence ID" value="KAB4455616.1"/>
    <property type="molecule type" value="Genomic_DNA"/>
</dbReference>
<comment type="caution">
    <text evidence="4">The sequence shown here is derived from an EMBL/GenBank/DDBJ whole genome shotgun (WGS) entry which is preliminary data.</text>
</comment>
<evidence type="ECO:0000313" key="10">
    <source>
        <dbReference type="Proteomes" id="UP000488521"/>
    </source>
</evidence>
<dbReference type="EMBL" id="WCRS01000001">
    <property type="protein sequence ID" value="KAB4478957.1"/>
    <property type="molecule type" value="Genomic_DNA"/>
</dbReference>
<protein>
    <submittedName>
        <fullName evidence="4">Uncharacterized protein</fullName>
    </submittedName>
</protein>
<evidence type="ECO:0000313" key="6">
    <source>
        <dbReference type="Proteomes" id="UP000283616"/>
    </source>
</evidence>
<sequence length="134" mass="15473">MCIYIHPCLFLRKQREVTGVVHIGVGFLRCSFSVVGIAKALNMERTKVRFPRFFIYSFHLTFIRLPGGSQGDTHRKIGHDSCGTAYRTYASRTGTHSYLVRRTVMLYTSQYIQDIQEGKYRHPSSLAHFVHTRS</sequence>
<dbReference type="EMBL" id="QROV01000020">
    <property type="protein sequence ID" value="RHL56428.1"/>
    <property type="molecule type" value="Genomic_DNA"/>
</dbReference>
<reference evidence="5 6" key="1">
    <citation type="submission" date="2018-08" db="EMBL/GenBank/DDBJ databases">
        <title>A genome reference for cultivated species of the human gut microbiota.</title>
        <authorList>
            <person name="Zou Y."/>
            <person name="Xue W."/>
            <person name="Luo G."/>
        </authorList>
    </citation>
    <scope>NUCLEOTIDE SEQUENCE [LARGE SCALE GENOMIC DNA]</scope>
    <source>
        <strain evidence="5 6">AF37-12</strain>
    </source>
</reference>
<evidence type="ECO:0000313" key="9">
    <source>
        <dbReference type="Proteomes" id="UP000460317"/>
    </source>
</evidence>
<evidence type="ECO:0000313" key="8">
    <source>
        <dbReference type="Proteomes" id="UP000436858"/>
    </source>
</evidence>
<evidence type="ECO:0000313" key="2">
    <source>
        <dbReference type="EMBL" id="KAB4455616.1"/>
    </source>
</evidence>
<dbReference type="Proteomes" id="UP000283616">
    <property type="component" value="Unassembled WGS sequence"/>
</dbReference>
<dbReference type="EMBL" id="WCRY01000026">
    <property type="protein sequence ID" value="KAB4476080.1"/>
    <property type="molecule type" value="Genomic_DNA"/>
</dbReference>
<dbReference type="Proteomes" id="UP000436825">
    <property type="component" value="Unassembled WGS sequence"/>
</dbReference>
<name>A0A0P0EPU9_BACT4</name>
<evidence type="ECO:0000313" key="7">
    <source>
        <dbReference type="Proteomes" id="UP000436825"/>
    </source>
</evidence>
<dbReference type="AlphaFoldDB" id="A0A0P0EPU9"/>